<keyword evidence="6 15" id="KW-0812">Transmembrane</keyword>
<evidence type="ECO:0000256" key="13">
    <source>
        <dbReference type="ARBA" id="ARBA00023065"/>
    </source>
</evidence>
<dbReference type="PANTHER" id="PTHR43520">
    <property type="entry name" value="ATP7, ISOFORM B"/>
    <property type="match status" value="1"/>
</dbReference>
<dbReference type="PROSITE" id="PS00154">
    <property type="entry name" value="ATPASE_E1_E2"/>
    <property type="match status" value="1"/>
</dbReference>
<dbReference type="Gene3D" id="3.30.70.100">
    <property type="match status" value="1"/>
</dbReference>
<dbReference type="InterPro" id="IPR023299">
    <property type="entry name" value="ATPase_P-typ_cyto_dom_N"/>
</dbReference>
<feature type="transmembrane region" description="Helical" evidence="15">
    <location>
        <begin position="265"/>
        <end position="287"/>
    </location>
</feature>
<evidence type="ECO:0000256" key="4">
    <source>
        <dbReference type="ARBA" id="ARBA00022475"/>
    </source>
</evidence>
<feature type="transmembrane region" description="Helical" evidence="15">
    <location>
        <begin position="776"/>
        <end position="792"/>
    </location>
</feature>
<dbReference type="PATRIC" id="fig|857265.3.peg.106"/>
<dbReference type="Pfam" id="PF12156">
    <property type="entry name" value="ATPase-cat_bd"/>
    <property type="match status" value="1"/>
</dbReference>
<keyword evidence="10" id="KW-0460">Magnesium</keyword>
<evidence type="ECO:0000256" key="15">
    <source>
        <dbReference type="RuleBase" id="RU362081"/>
    </source>
</evidence>
<evidence type="ECO:0000256" key="7">
    <source>
        <dbReference type="ARBA" id="ARBA00022723"/>
    </source>
</evidence>
<dbReference type="SUPFAM" id="SSF81653">
    <property type="entry name" value="Calcium ATPase, transduction domain A"/>
    <property type="match status" value="1"/>
</dbReference>
<dbReference type="Proteomes" id="UP000037939">
    <property type="component" value="Unassembled WGS sequence"/>
</dbReference>
<dbReference type="GO" id="GO:0043682">
    <property type="term" value="F:P-type divalent copper transporter activity"/>
    <property type="evidence" value="ECO:0007669"/>
    <property type="project" value="TreeGrafter"/>
</dbReference>
<keyword evidence="11" id="KW-1278">Translocase</keyword>
<dbReference type="InterPro" id="IPR018303">
    <property type="entry name" value="ATPase_P-typ_P_site"/>
</dbReference>
<dbReference type="Pfam" id="PF00403">
    <property type="entry name" value="HMA"/>
    <property type="match status" value="1"/>
</dbReference>
<dbReference type="GO" id="GO:0016887">
    <property type="term" value="F:ATP hydrolysis activity"/>
    <property type="evidence" value="ECO:0007669"/>
    <property type="project" value="InterPro"/>
</dbReference>
<evidence type="ECO:0000256" key="3">
    <source>
        <dbReference type="ARBA" id="ARBA00022448"/>
    </source>
</evidence>
<dbReference type="InterPro" id="IPR023298">
    <property type="entry name" value="ATPase_P-typ_TM_dom_sf"/>
</dbReference>
<protein>
    <submittedName>
        <fullName evidence="17">Putative copper-importing P-type ATPase A</fullName>
        <ecNumber evidence="17">3.6.3.54</ecNumber>
    </submittedName>
</protein>
<evidence type="ECO:0000259" key="16">
    <source>
        <dbReference type="PROSITE" id="PS50846"/>
    </source>
</evidence>
<comment type="subcellular location">
    <subcellularLocation>
        <location evidence="1">Cell membrane</location>
        <topology evidence="1">Multi-pass membrane protein</topology>
    </subcellularLocation>
</comment>
<keyword evidence="17" id="KW-0378">Hydrolase</keyword>
<dbReference type="InterPro" id="IPR021993">
    <property type="entry name" value="ATPase-cat-bd"/>
</dbReference>
<gene>
    <name evidence="17" type="primary">copA_1</name>
    <name evidence="17" type="ORF">WG78_00500</name>
</gene>
<dbReference type="InterPro" id="IPR006121">
    <property type="entry name" value="HMA_dom"/>
</dbReference>
<proteinExistence type="inferred from homology"/>
<keyword evidence="3" id="KW-0813">Transport</keyword>
<evidence type="ECO:0000256" key="1">
    <source>
        <dbReference type="ARBA" id="ARBA00004651"/>
    </source>
</evidence>
<evidence type="ECO:0000256" key="12">
    <source>
        <dbReference type="ARBA" id="ARBA00022989"/>
    </source>
</evidence>
<dbReference type="NCBIfam" id="TIGR01512">
    <property type="entry name" value="ATPase-IB2_Cd"/>
    <property type="match status" value="1"/>
</dbReference>
<dbReference type="Pfam" id="PF00122">
    <property type="entry name" value="E1-E2_ATPase"/>
    <property type="match status" value="1"/>
</dbReference>
<keyword evidence="9 15" id="KW-0067">ATP-binding</keyword>
<dbReference type="AlphaFoldDB" id="A0A0N0XKU8"/>
<dbReference type="Gene3D" id="2.70.150.10">
    <property type="entry name" value="Calcium-transporting ATPase, cytoplasmic transduction domain A"/>
    <property type="match status" value="1"/>
</dbReference>
<dbReference type="PANTHER" id="PTHR43520:SF5">
    <property type="entry name" value="CATION-TRANSPORTING P-TYPE ATPASE-RELATED"/>
    <property type="match status" value="1"/>
</dbReference>
<evidence type="ECO:0000256" key="2">
    <source>
        <dbReference type="ARBA" id="ARBA00006024"/>
    </source>
</evidence>
<dbReference type="Gene3D" id="1.20.1110.10">
    <property type="entry name" value="Calcium-transporting ATPase, transmembrane domain"/>
    <property type="match status" value="1"/>
</dbReference>
<evidence type="ECO:0000256" key="8">
    <source>
        <dbReference type="ARBA" id="ARBA00022741"/>
    </source>
</evidence>
<dbReference type="CDD" id="cd00371">
    <property type="entry name" value="HMA"/>
    <property type="match status" value="1"/>
</dbReference>
<feature type="transmembrane region" description="Helical" evidence="15">
    <location>
        <begin position="446"/>
        <end position="465"/>
    </location>
</feature>
<evidence type="ECO:0000256" key="14">
    <source>
        <dbReference type="ARBA" id="ARBA00023136"/>
    </source>
</evidence>
<dbReference type="PRINTS" id="PR00942">
    <property type="entry name" value="CUATPASEI"/>
</dbReference>
<dbReference type="InterPro" id="IPR008250">
    <property type="entry name" value="ATPase_P-typ_transduc_dom_A_sf"/>
</dbReference>
<dbReference type="SUPFAM" id="SSF81665">
    <property type="entry name" value="Calcium ATPase, transmembrane domain M"/>
    <property type="match status" value="1"/>
</dbReference>
<dbReference type="GO" id="GO:0005524">
    <property type="term" value="F:ATP binding"/>
    <property type="evidence" value="ECO:0007669"/>
    <property type="project" value="UniProtKB-UniRule"/>
</dbReference>
<feature type="transmembrane region" description="Helical" evidence="15">
    <location>
        <begin position="293"/>
        <end position="311"/>
    </location>
</feature>
<dbReference type="CDD" id="cd02079">
    <property type="entry name" value="P-type_ATPase_HM"/>
    <property type="match status" value="1"/>
</dbReference>
<dbReference type="InterPro" id="IPR059000">
    <property type="entry name" value="ATPase_P-type_domA"/>
</dbReference>
<dbReference type="InterPro" id="IPR001757">
    <property type="entry name" value="P_typ_ATPase"/>
</dbReference>
<name>A0A0N0XKU8_9NEIS</name>
<dbReference type="GO" id="GO:0005507">
    <property type="term" value="F:copper ion binding"/>
    <property type="evidence" value="ECO:0007669"/>
    <property type="project" value="TreeGrafter"/>
</dbReference>
<dbReference type="InterPro" id="IPR036163">
    <property type="entry name" value="HMA_dom_sf"/>
</dbReference>
<evidence type="ECO:0000256" key="11">
    <source>
        <dbReference type="ARBA" id="ARBA00022967"/>
    </source>
</evidence>
<dbReference type="GO" id="GO:0055070">
    <property type="term" value="P:copper ion homeostasis"/>
    <property type="evidence" value="ECO:0007669"/>
    <property type="project" value="TreeGrafter"/>
</dbReference>
<feature type="transmembrane region" description="Helical" evidence="15">
    <location>
        <begin position="232"/>
        <end position="253"/>
    </location>
</feature>
<dbReference type="SUPFAM" id="SSF56784">
    <property type="entry name" value="HAD-like"/>
    <property type="match status" value="1"/>
</dbReference>
<feature type="transmembrane region" description="Helical" evidence="15">
    <location>
        <begin position="200"/>
        <end position="220"/>
    </location>
</feature>
<organism evidence="17 18">
    <name type="scientific">Amantichitinum ursilacus</name>
    <dbReference type="NCBI Taxonomy" id="857265"/>
    <lineage>
        <taxon>Bacteria</taxon>
        <taxon>Pseudomonadati</taxon>
        <taxon>Pseudomonadota</taxon>
        <taxon>Betaproteobacteria</taxon>
        <taxon>Neisseriales</taxon>
        <taxon>Chitinibacteraceae</taxon>
        <taxon>Amantichitinum</taxon>
    </lineage>
</organism>
<dbReference type="NCBIfam" id="TIGR01525">
    <property type="entry name" value="ATPase-IB_hvy"/>
    <property type="match status" value="1"/>
</dbReference>
<feature type="transmembrane region" description="Helical" evidence="15">
    <location>
        <begin position="477"/>
        <end position="500"/>
    </location>
</feature>
<dbReference type="PRINTS" id="PR00119">
    <property type="entry name" value="CATATPASE"/>
</dbReference>
<dbReference type="RefSeq" id="WP_236691952.1">
    <property type="nucleotide sequence ID" value="NZ_LAQT01000001.1"/>
</dbReference>
<evidence type="ECO:0000256" key="10">
    <source>
        <dbReference type="ARBA" id="ARBA00022842"/>
    </source>
</evidence>
<keyword evidence="18" id="KW-1185">Reference proteome</keyword>
<dbReference type="PROSITE" id="PS50846">
    <property type="entry name" value="HMA_2"/>
    <property type="match status" value="1"/>
</dbReference>
<feature type="domain" description="HMA" evidence="16">
    <location>
        <begin position="112"/>
        <end position="178"/>
    </location>
</feature>
<dbReference type="GO" id="GO:0005886">
    <property type="term" value="C:plasma membrane"/>
    <property type="evidence" value="ECO:0007669"/>
    <property type="project" value="UniProtKB-SubCell"/>
</dbReference>
<evidence type="ECO:0000313" key="17">
    <source>
        <dbReference type="EMBL" id="KPC55093.1"/>
    </source>
</evidence>
<keyword evidence="8 15" id="KW-0547">Nucleotide-binding</keyword>
<dbReference type="InterPro" id="IPR036412">
    <property type="entry name" value="HAD-like_sf"/>
</dbReference>
<keyword evidence="7 15" id="KW-0479">Metal-binding</keyword>
<dbReference type="EMBL" id="LAQT01000001">
    <property type="protein sequence ID" value="KPC55093.1"/>
    <property type="molecule type" value="Genomic_DNA"/>
</dbReference>
<keyword evidence="5" id="KW-0597">Phosphoprotein</keyword>
<dbReference type="NCBIfam" id="TIGR01511">
    <property type="entry name" value="ATPase-IB1_Cu"/>
    <property type="match status" value="1"/>
</dbReference>
<dbReference type="SUPFAM" id="SSF55008">
    <property type="entry name" value="HMA, heavy metal-associated domain"/>
    <property type="match status" value="1"/>
</dbReference>
<dbReference type="InterPro" id="IPR027256">
    <property type="entry name" value="P-typ_ATPase_IB"/>
</dbReference>
<comment type="caution">
    <text evidence="17">The sequence shown here is derived from an EMBL/GenBank/DDBJ whole genome shotgun (WGS) entry which is preliminary data.</text>
</comment>
<reference evidence="17 18" key="1">
    <citation type="submission" date="2015-07" db="EMBL/GenBank/DDBJ databases">
        <title>Draft genome sequence of the Amantichitinum ursilacus IGB-41, a new chitin-degrading bacterium.</title>
        <authorList>
            <person name="Kirstahler P."/>
            <person name="Guenther M."/>
            <person name="Grumaz C."/>
            <person name="Rupp S."/>
            <person name="Zibek S."/>
            <person name="Sohn K."/>
        </authorList>
    </citation>
    <scope>NUCLEOTIDE SEQUENCE [LARGE SCALE GENOMIC DNA]</scope>
    <source>
        <strain evidence="17 18">IGB-41</strain>
    </source>
</reference>
<evidence type="ECO:0000256" key="5">
    <source>
        <dbReference type="ARBA" id="ARBA00022553"/>
    </source>
</evidence>
<dbReference type="EC" id="3.6.3.54" evidence="17"/>
<sequence length="831" mass="88616">MNATTTINTSPPQASPPAEAVEAACFHCNEPVPANLNLTIRYRETHQPACCAGCQAVAQSIIDAGLGDYYEQRERPADRAAPLPDELLARLRLYDDPALQQGFVSSAGSDEREAALLIEGITCSACIWLNERQISKVPGVLGVSINYTTHRARVRWDERATQLSSILQAITAIGYRAQPYDRARQEAASEKSRKTALLRLWVAGLSMMQVMMFTVPVYLSDARDIAPQWMSLLNWATFLMTLPVATWASWPFYISSWRDLKRGRAGMDLPVSIGVLSAFVASTLSLLHGQREVYFDSVSMFVFLLLSGRYLEERARRRAGAALEQLAGLLPAFAHRLLPDQSTEEVAVIHLQMGDRVLVKAGETIPVDGEILHGDSEVDEALLTGESLPLAKRPGDAVTAGTINHGSPLQISATRVGQSTRLSGIVRLLDRALAEKPRVALLADRVAGAFVAALLLVAAGTWWYWHGHNPQHALPITIAVLVISCPCALSLATPAALTAATGQLARRGMLIARGHTLDALAQITDVVFDKTGTLTHGQPHLVSQHHWRGDAAMLLRVAAALEAHSSHPLAHAFAHLPDVAIPAAHEVSNHPGGGLTGIVEGQMWALGHADFVAQTSGLTLPGDAPAVVGTPVWLAGPGGIARFDLADTARADAASTVAALQQRGLTTHLLSGDHPSPVHALAQQLGIAHAQAQATPEGKLAAIRQLQSTGKRVLMVGDGVNDAPVLALSDASIVMGSGVDVAQTVGDAVLYDCQLAHIPYAIGLARQTRTVIRQNLWWALGYNVVALPLAMTGWVTPWLASLGMACSSLLVVGNALRLAGSRKNGHTPGVK</sequence>
<keyword evidence="4 15" id="KW-1003">Cell membrane</keyword>
<dbReference type="NCBIfam" id="TIGR01494">
    <property type="entry name" value="ATPase_P-type"/>
    <property type="match status" value="2"/>
</dbReference>
<evidence type="ECO:0000256" key="9">
    <source>
        <dbReference type="ARBA" id="ARBA00022840"/>
    </source>
</evidence>
<evidence type="ECO:0000313" key="18">
    <source>
        <dbReference type="Proteomes" id="UP000037939"/>
    </source>
</evidence>
<keyword evidence="13" id="KW-0406">Ion transport</keyword>
<dbReference type="InterPro" id="IPR023214">
    <property type="entry name" value="HAD_sf"/>
</dbReference>
<dbReference type="FunFam" id="2.70.150.10:FF:000002">
    <property type="entry name" value="Copper-transporting ATPase 1, putative"/>
    <property type="match status" value="1"/>
</dbReference>
<dbReference type="Gene3D" id="3.40.1110.10">
    <property type="entry name" value="Calcium-transporting ATPase, cytoplasmic domain N"/>
    <property type="match status" value="1"/>
</dbReference>
<dbReference type="Pfam" id="PF00702">
    <property type="entry name" value="Hydrolase"/>
    <property type="match status" value="1"/>
</dbReference>
<dbReference type="Gene3D" id="3.40.50.1000">
    <property type="entry name" value="HAD superfamily/HAD-like"/>
    <property type="match status" value="1"/>
</dbReference>
<evidence type="ECO:0000256" key="6">
    <source>
        <dbReference type="ARBA" id="ARBA00022692"/>
    </source>
</evidence>
<comment type="similarity">
    <text evidence="2 15">Belongs to the cation transport ATPase (P-type) (TC 3.A.3) family. Type IB subfamily.</text>
</comment>
<accession>A0A0N0XKU8</accession>
<dbReference type="STRING" id="857265.WG78_00500"/>
<keyword evidence="12 15" id="KW-1133">Transmembrane helix</keyword>
<keyword evidence="14 15" id="KW-0472">Membrane</keyword>